<dbReference type="Gene3D" id="3.20.20.80">
    <property type="entry name" value="Glycosidases"/>
    <property type="match status" value="1"/>
</dbReference>
<dbReference type="GO" id="GO:0031012">
    <property type="term" value="C:extracellular matrix"/>
    <property type="evidence" value="ECO:0007669"/>
    <property type="project" value="TreeGrafter"/>
</dbReference>
<proteinExistence type="inferred from homology"/>
<dbReference type="EC" id="3.2.1.166" evidence="10"/>
<protein>
    <recommendedName>
        <fullName evidence="11">Heparanase</fullName>
        <ecNumber evidence="10">3.2.1.166</ecNumber>
    </recommendedName>
</protein>
<evidence type="ECO:0000256" key="9">
    <source>
        <dbReference type="ARBA" id="ARBA00036917"/>
    </source>
</evidence>
<reference evidence="13" key="2">
    <citation type="submission" date="2025-09" db="UniProtKB">
        <authorList>
            <consortium name="Ensembl"/>
        </authorList>
    </citation>
    <scope>IDENTIFICATION</scope>
</reference>
<evidence type="ECO:0000256" key="7">
    <source>
        <dbReference type="ARBA" id="ARBA00023157"/>
    </source>
</evidence>
<keyword evidence="8" id="KW-0325">Glycoprotein</keyword>
<dbReference type="InterPro" id="IPR005199">
    <property type="entry name" value="Glyco_hydro_79"/>
</dbReference>
<keyword evidence="6" id="KW-0130">Cell adhesion</keyword>
<comment type="similarity">
    <text evidence="2">Belongs to the glycosyl hydrolase 79 family.</text>
</comment>
<evidence type="ECO:0000256" key="3">
    <source>
        <dbReference type="ARBA" id="ARBA00022525"/>
    </source>
</evidence>
<evidence type="ECO:0000256" key="5">
    <source>
        <dbReference type="ARBA" id="ARBA00022801"/>
    </source>
</evidence>
<name>A0A3Q2XZT2_HIPCM</name>
<keyword evidence="3" id="KW-0964">Secreted</keyword>
<dbReference type="GO" id="GO:0016020">
    <property type="term" value="C:membrane"/>
    <property type="evidence" value="ECO:0007669"/>
    <property type="project" value="InterPro"/>
</dbReference>
<evidence type="ECO:0000256" key="4">
    <source>
        <dbReference type="ARBA" id="ARBA00022729"/>
    </source>
</evidence>
<dbReference type="InterPro" id="IPR017853">
    <property type="entry name" value="GH"/>
</dbReference>
<dbReference type="GO" id="GO:0005615">
    <property type="term" value="C:extracellular space"/>
    <property type="evidence" value="ECO:0007669"/>
    <property type="project" value="TreeGrafter"/>
</dbReference>
<dbReference type="STRING" id="109280.ENSHCOP00000010560"/>
<evidence type="ECO:0000256" key="6">
    <source>
        <dbReference type="ARBA" id="ARBA00022889"/>
    </source>
</evidence>
<evidence type="ECO:0000256" key="8">
    <source>
        <dbReference type="ARBA" id="ARBA00023180"/>
    </source>
</evidence>
<evidence type="ECO:0000313" key="13">
    <source>
        <dbReference type="Ensembl" id="ENSHCOP00000010560.1"/>
    </source>
</evidence>
<evidence type="ECO:0000256" key="11">
    <source>
        <dbReference type="ARBA" id="ARBA00040414"/>
    </source>
</evidence>
<evidence type="ECO:0000256" key="1">
    <source>
        <dbReference type="ARBA" id="ARBA00004613"/>
    </source>
</evidence>
<reference evidence="13" key="1">
    <citation type="submission" date="2025-08" db="UniProtKB">
        <authorList>
            <consortium name="Ensembl"/>
        </authorList>
    </citation>
    <scope>IDENTIFICATION</scope>
</reference>
<keyword evidence="5" id="KW-0378">Hydrolase</keyword>
<dbReference type="AlphaFoldDB" id="A0A3Q2XZT2"/>
<evidence type="ECO:0000313" key="14">
    <source>
        <dbReference type="Proteomes" id="UP000264820"/>
    </source>
</evidence>
<comment type="subcellular location">
    <subcellularLocation>
        <location evidence="1">Secreted</location>
    </subcellularLocation>
</comment>
<dbReference type="SUPFAM" id="SSF51445">
    <property type="entry name" value="(Trans)glycosidases"/>
    <property type="match status" value="1"/>
</dbReference>
<accession>A0A3Q2XZT2</accession>
<dbReference type="GO" id="GO:0016798">
    <property type="term" value="F:hydrolase activity, acting on glycosyl bonds"/>
    <property type="evidence" value="ECO:0007669"/>
    <property type="project" value="InterPro"/>
</dbReference>
<dbReference type="GO" id="GO:0060055">
    <property type="term" value="P:angiogenesis involved in wound healing"/>
    <property type="evidence" value="ECO:0007669"/>
    <property type="project" value="TreeGrafter"/>
</dbReference>
<dbReference type="Ensembl" id="ENSHCOT00000016994.1">
    <property type="protein sequence ID" value="ENSHCOP00000010560.1"/>
    <property type="gene ID" value="ENSHCOG00000000676.1"/>
</dbReference>
<comment type="catalytic activity">
    <reaction evidence="9">
        <text>endohydrolysis of (1-&gt;4)-beta-D-glycosidic bonds of heparan sulfate chains in heparan sulfate proteoglycan.</text>
        <dbReference type="EC" id="3.2.1.166"/>
    </reaction>
</comment>
<keyword evidence="14" id="KW-1185">Reference proteome</keyword>
<evidence type="ECO:0000256" key="12">
    <source>
        <dbReference type="SAM" id="SignalP"/>
    </source>
</evidence>
<dbReference type="Pfam" id="PF03662">
    <property type="entry name" value="Glyco_hydro_79n"/>
    <property type="match status" value="1"/>
</dbReference>
<feature type="chain" id="PRO_5018523735" description="Heparanase" evidence="12">
    <location>
        <begin position="27"/>
        <end position="223"/>
    </location>
</feature>
<sequence length="223" mass="25073">MPEVAANLRPLWALCVLCAISSSVEARVRLRGQGPGRLLHRVDPNFVSVTIDSSLAEDPLFMRMLSSPKVRVLAKALSPAFVRFGGTRQDFMQFQPQGKSRGPSGFSHNQIIQSEGICQSDGEHLLALWRKQKQRLTEEDASRKYRQSTLDELYTFANVSGLDLIFGLNALLRNDDNSWNSSNAQALLRYCEERRYRLSWELGNGIIPVIATHCFQLIPSCCC</sequence>
<organism evidence="13 14">
    <name type="scientific">Hippocampus comes</name>
    <name type="common">Tiger tail seahorse</name>
    <dbReference type="NCBI Taxonomy" id="109280"/>
    <lineage>
        <taxon>Eukaryota</taxon>
        <taxon>Metazoa</taxon>
        <taxon>Chordata</taxon>
        <taxon>Craniata</taxon>
        <taxon>Vertebrata</taxon>
        <taxon>Euteleostomi</taxon>
        <taxon>Actinopterygii</taxon>
        <taxon>Neopterygii</taxon>
        <taxon>Teleostei</taxon>
        <taxon>Neoteleostei</taxon>
        <taxon>Acanthomorphata</taxon>
        <taxon>Syngnathiaria</taxon>
        <taxon>Syngnathiformes</taxon>
        <taxon>Syngnathoidei</taxon>
        <taxon>Syngnathidae</taxon>
        <taxon>Hippocampus</taxon>
    </lineage>
</organism>
<dbReference type="OMA" id="RYCEERR"/>
<keyword evidence="4 12" id="KW-0732">Signal</keyword>
<evidence type="ECO:0000256" key="2">
    <source>
        <dbReference type="ARBA" id="ARBA00009800"/>
    </source>
</evidence>
<dbReference type="GeneTree" id="ENSGT00390000004874"/>
<dbReference type="PANTHER" id="PTHR46145">
    <property type="entry name" value="HEPARANASE"/>
    <property type="match status" value="1"/>
</dbReference>
<evidence type="ECO:0000256" key="10">
    <source>
        <dbReference type="ARBA" id="ARBA00039100"/>
    </source>
</evidence>
<dbReference type="Proteomes" id="UP000264820">
    <property type="component" value="Unplaced"/>
</dbReference>
<dbReference type="GO" id="GO:0007160">
    <property type="term" value="P:cell-matrix adhesion"/>
    <property type="evidence" value="ECO:0007669"/>
    <property type="project" value="TreeGrafter"/>
</dbReference>
<feature type="signal peptide" evidence="12">
    <location>
        <begin position="1"/>
        <end position="26"/>
    </location>
</feature>
<keyword evidence="7" id="KW-1015">Disulfide bond</keyword>
<dbReference type="PANTHER" id="PTHR46145:SF3">
    <property type="entry name" value="HEPARANASE"/>
    <property type="match status" value="1"/>
</dbReference>